<sequence>MKKASILLFSSLNRRGLRSAAPLLSRDYSQSTFSSSSSPIHSTGLRLIQSPVKTHEPFQTISFRNLGTSAENPKQSFSKPREKSELVEAFEAAKTTEEMISLFEEMEAMEGCFDKRELGIAALKIGRKLERGGAYPKKFSPFAMKALNSLREYGELSLPVAMAFQLLGYYFVRVEISDHMDIVSLDSAVKVLEFVKNEGVSAEDLRVMHPALQEELISVDEATRFENWDEVLKCWGIGSESIRAKIIAAHKQIESGKYDQAIYDLTPIVEQAEEDSVDRALAVVLMGKALFRRGNLDDSSKWFEIASIILDKKATAFPVEVYTSYREMIKLHESPPPPLKHKEIALQAILKVRRELTHIYYRYGPY</sequence>
<dbReference type="Proteomes" id="UP001165190">
    <property type="component" value="Unassembled WGS sequence"/>
</dbReference>
<evidence type="ECO:0000313" key="2">
    <source>
        <dbReference type="Proteomes" id="UP001165190"/>
    </source>
</evidence>
<dbReference type="AlphaFoldDB" id="A0A9W7MXK4"/>
<organism evidence="1 2">
    <name type="scientific">Hibiscus trionum</name>
    <name type="common">Flower of an hour</name>
    <dbReference type="NCBI Taxonomy" id="183268"/>
    <lineage>
        <taxon>Eukaryota</taxon>
        <taxon>Viridiplantae</taxon>
        <taxon>Streptophyta</taxon>
        <taxon>Embryophyta</taxon>
        <taxon>Tracheophyta</taxon>
        <taxon>Spermatophyta</taxon>
        <taxon>Magnoliopsida</taxon>
        <taxon>eudicotyledons</taxon>
        <taxon>Gunneridae</taxon>
        <taxon>Pentapetalae</taxon>
        <taxon>rosids</taxon>
        <taxon>malvids</taxon>
        <taxon>Malvales</taxon>
        <taxon>Malvaceae</taxon>
        <taxon>Malvoideae</taxon>
        <taxon>Hibiscus</taxon>
    </lineage>
</organism>
<dbReference type="EMBL" id="BSYR01000074">
    <property type="protein sequence ID" value="GMJ14771.1"/>
    <property type="molecule type" value="Genomic_DNA"/>
</dbReference>
<proteinExistence type="predicted"/>
<gene>
    <name evidence="1" type="ORF">HRI_005146300</name>
</gene>
<dbReference type="PANTHER" id="PTHR47459">
    <property type="entry name" value="KINESIN LIGHT CHAIN-RELATED"/>
    <property type="match status" value="1"/>
</dbReference>
<accession>A0A9W7MXK4</accession>
<name>A0A9W7MXK4_HIBTR</name>
<reference evidence="1" key="1">
    <citation type="submission" date="2023-05" db="EMBL/GenBank/DDBJ databases">
        <title>Genome and transcriptome analyses reveal genes involved in the formation of fine ridges on petal epidermal cells in Hibiscus trionum.</title>
        <authorList>
            <person name="Koshimizu S."/>
            <person name="Masuda S."/>
            <person name="Ishii T."/>
            <person name="Shirasu K."/>
            <person name="Hoshino A."/>
            <person name="Arita M."/>
        </authorList>
    </citation>
    <scope>NUCLEOTIDE SEQUENCE</scope>
    <source>
        <strain evidence="1">Hamamatsu line</strain>
    </source>
</reference>
<comment type="caution">
    <text evidence="1">The sequence shown here is derived from an EMBL/GenBank/DDBJ whole genome shotgun (WGS) entry which is preliminary data.</text>
</comment>
<protein>
    <submittedName>
        <fullName evidence="1">Uncharacterized protein</fullName>
    </submittedName>
</protein>
<dbReference type="PANTHER" id="PTHR47459:SF1">
    <property type="entry name" value="KINESIN LIGHT CHAIN-RELATED"/>
    <property type="match status" value="1"/>
</dbReference>
<evidence type="ECO:0000313" key="1">
    <source>
        <dbReference type="EMBL" id="GMJ14771.1"/>
    </source>
</evidence>
<dbReference type="OrthoDB" id="626167at2759"/>
<keyword evidence="2" id="KW-1185">Reference proteome</keyword>